<accession>A0A6A3RW32</accession>
<evidence type="ECO:0000313" key="4">
    <source>
        <dbReference type="Proteomes" id="UP000437068"/>
    </source>
</evidence>
<proteinExistence type="predicted"/>
<evidence type="ECO:0000256" key="1">
    <source>
        <dbReference type="SAM" id="MobiDB-lite"/>
    </source>
</evidence>
<feature type="region of interest" description="Disordered" evidence="1">
    <location>
        <begin position="28"/>
        <end position="50"/>
    </location>
</feature>
<sequence length="96" mass="10562">MELPDTEPADAHKFALPFILNVPELLAESSGSSGGTNKGATALSSEEKKRRRTCKREGCRNYIVHKGLCCRHGVRACDWLIDLMTHVLSVLGPRTL</sequence>
<comment type="caution">
    <text evidence="2">The sequence shown here is derived from an EMBL/GenBank/DDBJ whole genome shotgun (WGS) entry which is preliminary data.</text>
</comment>
<dbReference type="Proteomes" id="UP000440732">
    <property type="component" value="Unassembled WGS sequence"/>
</dbReference>
<protein>
    <submittedName>
        <fullName evidence="2">Uncharacterized protein</fullName>
    </submittedName>
</protein>
<reference evidence="4 5" key="1">
    <citation type="submission" date="2018-08" db="EMBL/GenBank/DDBJ databases">
        <title>Genomic investigation of the strawberry pathogen Phytophthora fragariae indicates pathogenicity is determined by transcriptional variation in three key races.</title>
        <authorList>
            <person name="Adams T.M."/>
            <person name="Armitage A.D."/>
            <person name="Sobczyk M.K."/>
            <person name="Bates H.J."/>
            <person name="Dunwell J.M."/>
            <person name="Nellist C.F."/>
            <person name="Harrison R.J."/>
        </authorList>
    </citation>
    <scope>NUCLEOTIDE SEQUENCE [LARGE SCALE GENOMIC DNA]</scope>
    <source>
        <strain evidence="3 4">A4</strain>
        <strain evidence="2 5">NOV-5</strain>
    </source>
</reference>
<name>A0A6A3RW32_9STRA</name>
<evidence type="ECO:0000313" key="5">
    <source>
        <dbReference type="Proteomes" id="UP000440732"/>
    </source>
</evidence>
<evidence type="ECO:0000313" key="2">
    <source>
        <dbReference type="EMBL" id="KAE9101543.1"/>
    </source>
</evidence>
<organism evidence="2 5">
    <name type="scientific">Phytophthora fragariae</name>
    <dbReference type="NCBI Taxonomy" id="53985"/>
    <lineage>
        <taxon>Eukaryota</taxon>
        <taxon>Sar</taxon>
        <taxon>Stramenopiles</taxon>
        <taxon>Oomycota</taxon>
        <taxon>Peronosporomycetes</taxon>
        <taxon>Peronosporales</taxon>
        <taxon>Peronosporaceae</taxon>
        <taxon>Phytophthora</taxon>
    </lineage>
</organism>
<gene>
    <name evidence="3" type="ORF">PF001_g22611</name>
    <name evidence="2" type="ORF">PF006_g22648</name>
</gene>
<dbReference type="Proteomes" id="UP000437068">
    <property type="component" value="Unassembled WGS sequence"/>
</dbReference>
<dbReference type="EMBL" id="QXGA01002228">
    <property type="protein sequence ID" value="KAE9101543.1"/>
    <property type="molecule type" value="Genomic_DNA"/>
</dbReference>
<evidence type="ECO:0000313" key="3">
    <source>
        <dbReference type="EMBL" id="KAE9283953.1"/>
    </source>
</evidence>
<dbReference type="AlphaFoldDB" id="A0A6A3RW32"/>
<dbReference type="EMBL" id="QXGE01002201">
    <property type="protein sequence ID" value="KAE9283953.1"/>
    <property type="molecule type" value="Genomic_DNA"/>
</dbReference>